<accession>A0A090K9M4</accession>
<evidence type="ECO:0000256" key="4">
    <source>
        <dbReference type="ARBA" id="ARBA00023136"/>
    </source>
</evidence>
<keyword evidence="2" id="KW-0812">Transmembrane</keyword>
<gene>
    <name evidence="6" type="ORF">NVI5450_3580</name>
</gene>
<protein>
    <submittedName>
        <fullName evidence="6">Membrane protein, Rhomboid family</fullName>
    </submittedName>
</protein>
<dbReference type="InterPro" id="IPR022764">
    <property type="entry name" value="Peptidase_S54_rhomboid_dom"/>
</dbReference>
<evidence type="ECO:0000256" key="1">
    <source>
        <dbReference type="ARBA" id="ARBA00004141"/>
    </source>
</evidence>
<sequence>MLIQHRWLNWFILGLLCLIIYALSTENITILDYNRELILDGELWRLITGNFNHTNIYHVLLNVCALAVISGLHYRYYSETTYLGLILILSIGVGAGIFFLSPNTHLYVGLSGILHGIIIVGAIIDVTKQYYSGYVLIAGTIIKIINEQFFNSPIEMSKLIQAQVLTEAHLYGLVTGLIIAPLFVYLNKKKSA</sequence>
<proteinExistence type="predicted"/>
<dbReference type="NCBIfam" id="TIGR03902">
    <property type="entry name" value="rhom_GG_sort"/>
    <property type="match status" value="1"/>
</dbReference>
<dbReference type="SUPFAM" id="SSF144091">
    <property type="entry name" value="Rhomboid-like"/>
    <property type="match status" value="1"/>
</dbReference>
<dbReference type="AlphaFoldDB" id="A0A090K9M4"/>
<dbReference type="Pfam" id="PF01694">
    <property type="entry name" value="Rhomboid"/>
    <property type="match status" value="1"/>
</dbReference>
<feature type="domain" description="Peptidase S54 rhomboid" evidence="5">
    <location>
        <begin position="41"/>
        <end position="184"/>
    </location>
</feature>
<evidence type="ECO:0000313" key="7">
    <source>
        <dbReference type="Proteomes" id="UP000183794"/>
    </source>
</evidence>
<dbReference type="OrthoDB" id="196054at2"/>
<name>A0A090K9M4_9GAMM</name>
<dbReference type="InterPro" id="IPR050925">
    <property type="entry name" value="Rhomboid_protease_S54"/>
</dbReference>
<dbReference type="InterPro" id="IPR023826">
    <property type="entry name" value="Rhom-like_SP_proteobac"/>
</dbReference>
<dbReference type="KEGG" id="mvs:MVIS_2570"/>
<dbReference type="PANTHER" id="PTHR43731:SF16">
    <property type="entry name" value="RHOMBOSORTASE"/>
    <property type="match status" value="1"/>
</dbReference>
<evidence type="ECO:0000256" key="2">
    <source>
        <dbReference type="ARBA" id="ARBA00022692"/>
    </source>
</evidence>
<dbReference type="STRING" id="80854.MVIS_2570"/>
<dbReference type="EMBL" id="FPLD01000101">
    <property type="protein sequence ID" value="SGZ10505.1"/>
    <property type="molecule type" value="Genomic_DNA"/>
</dbReference>
<keyword evidence="3" id="KW-1133">Transmembrane helix</keyword>
<organism evidence="6 7">
    <name type="scientific">Moritella viscosa</name>
    <dbReference type="NCBI Taxonomy" id="80854"/>
    <lineage>
        <taxon>Bacteria</taxon>
        <taxon>Pseudomonadati</taxon>
        <taxon>Pseudomonadota</taxon>
        <taxon>Gammaproteobacteria</taxon>
        <taxon>Alteromonadales</taxon>
        <taxon>Moritellaceae</taxon>
        <taxon>Moritella</taxon>
    </lineage>
</organism>
<dbReference type="InterPro" id="IPR035952">
    <property type="entry name" value="Rhomboid-like_sf"/>
</dbReference>
<evidence type="ECO:0000259" key="5">
    <source>
        <dbReference type="Pfam" id="PF01694"/>
    </source>
</evidence>
<comment type="subcellular location">
    <subcellularLocation>
        <location evidence="1">Membrane</location>
        <topology evidence="1">Multi-pass membrane protein</topology>
    </subcellularLocation>
</comment>
<dbReference type="RefSeq" id="WP_045110726.1">
    <property type="nucleotide sequence ID" value="NZ_CAWRBC010000118.1"/>
</dbReference>
<dbReference type="HOGENOM" id="CLU_108530_0_0_6"/>
<dbReference type="GO" id="GO:0016020">
    <property type="term" value="C:membrane"/>
    <property type="evidence" value="ECO:0007669"/>
    <property type="project" value="UniProtKB-SubCell"/>
</dbReference>
<dbReference type="Proteomes" id="UP000183794">
    <property type="component" value="Unassembled WGS sequence"/>
</dbReference>
<keyword evidence="4" id="KW-0472">Membrane</keyword>
<evidence type="ECO:0000256" key="3">
    <source>
        <dbReference type="ARBA" id="ARBA00022989"/>
    </source>
</evidence>
<dbReference type="PANTHER" id="PTHR43731">
    <property type="entry name" value="RHOMBOID PROTEASE"/>
    <property type="match status" value="1"/>
</dbReference>
<dbReference type="Gene3D" id="1.20.1540.10">
    <property type="entry name" value="Rhomboid-like"/>
    <property type="match status" value="1"/>
</dbReference>
<evidence type="ECO:0000313" key="6">
    <source>
        <dbReference type="EMBL" id="SGZ10505.1"/>
    </source>
</evidence>
<dbReference type="PATRIC" id="fig|80854.5.peg.2734"/>
<reference evidence="6 7" key="1">
    <citation type="submission" date="2016-11" db="EMBL/GenBank/DDBJ databases">
        <authorList>
            <person name="Jaros S."/>
            <person name="Januszkiewicz K."/>
            <person name="Wedrychowicz H."/>
        </authorList>
    </citation>
    <scope>NUCLEOTIDE SEQUENCE [LARGE SCALE GENOMIC DNA]</scope>
    <source>
        <strain evidence="6">NVI 5450</strain>
    </source>
</reference>
<dbReference type="GO" id="GO:0004252">
    <property type="term" value="F:serine-type endopeptidase activity"/>
    <property type="evidence" value="ECO:0007669"/>
    <property type="project" value="InterPro"/>
</dbReference>